<accession>A0A4Y1ZEU7</accession>
<dbReference type="SUPFAM" id="SSF82649">
    <property type="entry name" value="SufE/NifU"/>
    <property type="match status" value="1"/>
</dbReference>
<dbReference type="Pfam" id="PF10437">
    <property type="entry name" value="Lip_prot_lig_C"/>
    <property type="match status" value="1"/>
</dbReference>
<reference evidence="9 10" key="1">
    <citation type="submission" date="2017-11" db="EMBL/GenBank/DDBJ databases">
        <title>Draft Genome Sequence of Sporolactobacillus inulinus NBRC 111894 Isolated from Koso, a Japanese Sugar-Vegetable Fermented Beverage.</title>
        <authorList>
            <person name="Chiou T.Y."/>
            <person name="Oshima K."/>
            <person name="Suda W."/>
            <person name="Hattori M."/>
            <person name="Takahashi T."/>
        </authorList>
    </citation>
    <scope>NUCLEOTIDE SEQUENCE [LARGE SCALE GENOMIC DNA]</scope>
    <source>
        <strain evidence="9 10">NBRC111894</strain>
    </source>
</reference>
<dbReference type="PROSITE" id="PS51733">
    <property type="entry name" value="BPL_LPL_CATALYTIC"/>
    <property type="match status" value="1"/>
</dbReference>
<dbReference type="InterPro" id="IPR019491">
    <property type="entry name" value="Lipoate_protein_ligase_C"/>
</dbReference>
<comment type="pathway">
    <text evidence="1">Protein modification; protein lipoylation via exogenous pathway; protein N(6)-(lipoyl)lysine from lipoate: step 2/2.</text>
</comment>
<dbReference type="InterPro" id="IPR004143">
    <property type="entry name" value="BPL_LPL_catalytic"/>
</dbReference>
<name>A0A4Y1ZEU7_9BACL</name>
<dbReference type="Pfam" id="PF21948">
    <property type="entry name" value="LplA-B_cat"/>
    <property type="match status" value="1"/>
</dbReference>
<dbReference type="PANTHER" id="PTHR12561">
    <property type="entry name" value="LIPOATE-PROTEIN LIGASE"/>
    <property type="match status" value="1"/>
</dbReference>
<dbReference type="Gene3D" id="3.30.390.50">
    <property type="entry name" value="CO dehydrogenase flavoprotein, C-terminal domain"/>
    <property type="match status" value="1"/>
</dbReference>
<gene>
    <name evidence="9" type="ORF">NBRC111894_3250</name>
</gene>
<keyword evidence="6" id="KW-0067">ATP-binding</keyword>
<evidence type="ECO:0000256" key="5">
    <source>
        <dbReference type="ARBA" id="ARBA00022741"/>
    </source>
</evidence>
<evidence type="ECO:0000313" key="10">
    <source>
        <dbReference type="Proteomes" id="UP000319716"/>
    </source>
</evidence>
<dbReference type="FunFam" id="3.30.930.10:FF:000072">
    <property type="entry name" value="Lipoate--protein ligase"/>
    <property type="match status" value="1"/>
</dbReference>
<dbReference type="SUPFAM" id="SSF55681">
    <property type="entry name" value="Class II aaRS and biotin synthetases"/>
    <property type="match status" value="1"/>
</dbReference>
<evidence type="ECO:0000256" key="4">
    <source>
        <dbReference type="ARBA" id="ARBA00022598"/>
    </source>
</evidence>
<dbReference type="InterPro" id="IPR004562">
    <property type="entry name" value="LipoylTrfase_LipoateP_Ligase"/>
</dbReference>
<evidence type="ECO:0000256" key="2">
    <source>
        <dbReference type="ARBA" id="ARBA00005124"/>
    </source>
</evidence>
<dbReference type="NCBIfam" id="TIGR00545">
    <property type="entry name" value="lipoyltrans"/>
    <property type="match status" value="1"/>
</dbReference>
<evidence type="ECO:0000313" key="9">
    <source>
        <dbReference type="EMBL" id="GAY77696.1"/>
    </source>
</evidence>
<dbReference type="GO" id="GO:0017118">
    <property type="term" value="F:lipoyltransferase activity"/>
    <property type="evidence" value="ECO:0007669"/>
    <property type="project" value="TreeGrafter"/>
</dbReference>
<dbReference type="EMBL" id="BEXB01000031">
    <property type="protein sequence ID" value="GAY77696.1"/>
    <property type="molecule type" value="Genomic_DNA"/>
</dbReference>
<evidence type="ECO:0000256" key="3">
    <source>
        <dbReference type="ARBA" id="ARBA00012367"/>
    </source>
</evidence>
<dbReference type="GO" id="GO:0005524">
    <property type="term" value="F:ATP binding"/>
    <property type="evidence" value="ECO:0007669"/>
    <property type="project" value="UniProtKB-KW"/>
</dbReference>
<dbReference type="Gene3D" id="3.30.930.10">
    <property type="entry name" value="Bira Bifunctional Protein, Domain 2"/>
    <property type="match status" value="1"/>
</dbReference>
<comment type="pathway">
    <text evidence="2">Protein modification; protein lipoylation via exogenous pathway; protein N(6)-(lipoyl)lysine from lipoate: step 1/2.</text>
</comment>
<evidence type="ECO:0000256" key="1">
    <source>
        <dbReference type="ARBA" id="ARBA00005085"/>
    </source>
</evidence>
<protein>
    <recommendedName>
        <fullName evidence="3">lipoate--protein ligase</fullName>
        <ecNumber evidence="3">6.3.1.20</ecNumber>
    </recommendedName>
</protein>
<dbReference type="EC" id="6.3.1.20" evidence="3"/>
<sequence>MMIYINNRDILDQTLNFALEEYALKQLPSDETYLMFYRMAPTVIVGRNQNTVEELNMDFINKHDVTVTRRLSGGGAVYNDPGNLSFSFIAKDDGDSFNNYKKFTEPVIRALAHMGVDAQLEGRNDLTVAGKKISGNAQFVTQGRIFSHGTLLFDVDLDMVSKALHPDKAKFESKGIKSVRSRVTNIREHLAKDRTIHQFKEELLHYIFEGQDHVPEYRLTDQDWTKIIALANRRYRNWDWVYGKSPEFNLQKARRFPGGRVDFRMNVKKGMIEKLSIFGDFFGVGDVHAFEQQLIGLKYDPNILDQKLKSIDCHYYFGKIGAEELLAVLF</sequence>
<evidence type="ECO:0000256" key="6">
    <source>
        <dbReference type="ARBA" id="ARBA00022840"/>
    </source>
</evidence>
<comment type="catalytic activity">
    <reaction evidence="7">
        <text>L-lysyl-[lipoyl-carrier protein] + (R)-lipoate + ATP = N(6)-[(R)-lipoyl]-L-lysyl-[lipoyl-carrier protein] + AMP + diphosphate + H(+)</text>
        <dbReference type="Rhea" id="RHEA:49288"/>
        <dbReference type="Rhea" id="RHEA-COMP:10500"/>
        <dbReference type="Rhea" id="RHEA-COMP:10502"/>
        <dbReference type="ChEBI" id="CHEBI:15378"/>
        <dbReference type="ChEBI" id="CHEBI:29969"/>
        <dbReference type="ChEBI" id="CHEBI:30616"/>
        <dbReference type="ChEBI" id="CHEBI:33019"/>
        <dbReference type="ChEBI" id="CHEBI:83088"/>
        <dbReference type="ChEBI" id="CHEBI:83099"/>
        <dbReference type="ChEBI" id="CHEBI:456215"/>
        <dbReference type="EC" id="6.3.1.20"/>
    </reaction>
</comment>
<organism evidence="9 10">
    <name type="scientific">Sporolactobacillus inulinus</name>
    <dbReference type="NCBI Taxonomy" id="2078"/>
    <lineage>
        <taxon>Bacteria</taxon>
        <taxon>Bacillati</taxon>
        <taxon>Bacillota</taxon>
        <taxon>Bacilli</taxon>
        <taxon>Bacillales</taxon>
        <taxon>Sporolactobacillaceae</taxon>
        <taxon>Sporolactobacillus</taxon>
    </lineage>
</organism>
<dbReference type="GO" id="GO:0009249">
    <property type="term" value="P:protein lipoylation"/>
    <property type="evidence" value="ECO:0007669"/>
    <property type="project" value="InterPro"/>
</dbReference>
<evidence type="ECO:0000256" key="7">
    <source>
        <dbReference type="ARBA" id="ARBA00048037"/>
    </source>
</evidence>
<dbReference type="AlphaFoldDB" id="A0A4Y1ZEU7"/>
<feature type="domain" description="BPL/LPL catalytic" evidence="8">
    <location>
        <begin position="28"/>
        <end position="207"/>
    </location>
</feature>
<dbReference type="UniPathway" id="UPA00537">
    <property type="reaction ID" value="UER00594"/>
</dbReference>
<dbReference type="CDD" id="cd16443">
    <property type="entry name" value="LplA"/>
    <property type="match status" value="1"/>
</dbReference>
<dbReference type="GO" id="GO:0005737">
    <property type="term" value="C:cytoplasm"/>
    <property type="evidence" value="ECO:0007669"/>
    <property type="project" value="TreeGrafter"/>
</dbReference>
<dbReference type="PANTHER" id="PTHR12561:SF3">
    <property type="entry name" value="LIPOYLTRANSFERASE 1, MITOCHONDRIAL"/>
    <property type="match status" value="1"/>
</dbReference>
<dbReference type="GO" id="GO:0016979">
    <property type="term" value="F:lipoate-protein ligase activity"/>
    <property type="evidence" value="ECO:0007669"/>
    <property type="project" value="UniProtKB-EC"/>
</dbReference>
<evidence type="ECO:0000259" key="8">
    <source>
        <dbReference type="PROSITE" id="PS51733"/>
    </source>
</evidence>
<proteinExistence type="predicted"/>
<comment type="caution">
    <text evidence="9">The sequence shown here is derived from an EMBL/GenBank/DDBJ whole genome shotgun (WGS) entry which is preliminary data.</text>
</comment>
<dbReference type="Proteomes" id="UP000319716">
    <property type="component" value="Unassembled WGS sequence"/>
</dbReference>
<keyword evidence="4 9" id="KW-0436">Ligase</keyword>
<dbReference type="InterPro" id="IPR045864">
    <property type="entry name" value="aa-tRNA-synth_II/BPL/LPL"/>
</dbReference>
<keyword evidence="5" id="KW-0547">Nucleotide-binding</keyword>